<comment type="caution">
    <text evidence="2">The sequence shown here is derived from an EMBL/GenBank/DDBJ whole genome shotgun (WGS) entry which is preliminary data.</text>
</comment>
<evidence type="ECO:0000313" key="3">
    <source>
        <dbReference type="Proteomes" id="UP000786693"/>
    </source>
</evidence>
<organism evidence="2 3">
    <name type="scientific">Jannaschia pagri</name>
    <dbReference type="NCBI Taxonomy" id="2829797"/>
    <lineage>
        <taxon>Bacteria</taxon>
        <taxon>Pseudomonadati</taxon>
        <taxon>Pseudomonadota</taxon>
        <taxon>Alphaproteobacteria</taxon>
        <taxon>Rhodobacterales</taxon>
        <taxon>Roseobacteraceae</taxon>
        <taxon>Jannaschia</taxon>
    </lineage>
</organism>
<sequence>MLRALAVMLLVPLLVACGAEAIYDPLEEVERRAYAAPGPAKLTLITAINNRSGDGGHSALMVSGSQRVLFDPAGTWHHPTVPERGDVLYGITPTMLEFYTDYHARPTYHVVIQDLTVTPEQAERALSLVQAHGPASKATCGVSVSGILRELGYTQVRQSWFPDNVMRSFAAVPGVTERKIFDDTVDAHSPERPRVKAITDDGFVREAT</sequence>
<gene>
    <name evidence="2" type="ORF">JANAI62_12990</name>
</gene>
<name>A0ABQ4NJV2_9RHOB</name>
<evidence type="ECO:0008006" key="4">
    <source>
        <dbReference type="Google" id="ProtNLM"/>
    </source>
</evidence>
<keyword evidence="3" id="KW-1185">Reference proteome</keyword>
<dbReference type="Proteomes" id="UP000786693">
    <property type="component" value="Unassembled WGS sequence"/>
</dbReference>
<dbReference type="RefSeq" id="WP_220748196.1">
    <property type="nucleotide sequence ID" value="NZ_BPFH01000002.1"/>
</dbReference>
<keyword evidence="1" id="KW-0732">Signal</keyword>
<reference evidence="2 3" key="1">
    <citation type="submission" date="2021-05" db="EMBL/GenBank/DDBJ databases">
        <title>Bacteria Genome sequencing.</title>
        <authorList>
            <person name="Takabe Y."/>
            <person name="Nakajima Y."/>
            <person name="Suzuki S."/>
            <person name="Shiozaki T."/>
        </authorList>
    </citation>
    <scope>NUCLEOTIDE SEQUENCE [LARGE SCALE GENOMIC DNA]</scope>
    <source>
        <strain evidence="2 3">AI_62</strain>
    </source>
</reference>
<evidence type="ECO:0000256" key="1">
    <source>
        <dbReference type="SAM" id="SignalP"/>
    </source>
</evidence>
<dbReference type="EMBL" id="BPFH01000002">
    <property type="protein sequence ID" value="GIT94676.1"/>
    <property type="molecule type" value="Genomic_DNA"/>
</dbReference>
<protein>
    <recommendedName>
        <fullName evidence="4">Lipoprotein</fullName>
    </recommendedName>
</protein>
<feature type="chain" id="PRO_5045363674" description="Lipoprotein" evidence="1">
    <location>
        <begin position="22"/>
        <end position="208"/>
    </location>
</feature>
<feature type="signal peptide" evidence="1">
    <location>
        <begin position="1"/>
        <end position="21"/>
    </location>
</feature>
<accession>A0ABQ4NJV2</accession>
<proteinExistence type="predicted"/>
<evidence type="ECO:0000313" key="2">
    <source>
        <dbReference type="EMBL" id="GIT94676.1"/>
    </source>
</evidence>
<dbReference type="PROSITE" id="PS51257">
    <property type="entry name" value="PROKAR_LIPOPROTEIN"/>
    <property type="match status" value="1"/>
</dbReference>